<keyword evidence="9" id="KW-0539">Nucleus</keyword>
<dbReference type="Proteomes" id="UP000288716">
    <property type="component" value="Unassembled WGS sequence"/>
</dbReference>
<dbReference type="PANTHER" id="PTHR11085">
    <property type="entry name" value="NAD-DEPENDENT PROTEIN DEACYLASE SIRTUIN-5, MITOCHONDRIAL-RELATED"/>
    <property type="match status" value="1"/>
</dbReference>
<dbReference type="FunFam" id="3.30.1600.10:FF:000013">
    <property type="entry name" value="NAD-dependent protein deacetylase sirtuin-1"/>
    <property type="match status" value="1"/>
</dbReference>
<evidence type="ECO:0000256" key="1">
    <source>
        <dbReference type="ARBA" id="ARBA00001947"/>
    </source>
</evidence>
<dbReference type="Gene3D" id="3.40.50.1220">
    <property type="entry name" value="TPP-binding domain"/>
    <property type="match status" value="1"/>
</dbReference>
<feature type="binding site" evidence="10">
    <location>
        <position position="349"/>
    </location>
    <ligand>
        <name>Zn(2+)</name>
        <dbReference type="ChEBI" id="CHEBI:29105"/>
    </ligand>
</feature>
<evidence type="ECO:0000259" key="12">
    <source>
        <dbReference type="PROSITE" id="PS50305"/>
    </source>
</evidence>
<dbReference type="EC" id="2.3.1.286" evidence="4"/>
<dbReference type="GO" id="GO:0005654">
    <property type="term" value="C:nucleoplasm"/>
    <property type="evidence" value="ECO:0007669"/>
    <property type="project" value="TreeGrafter"/>
</dbReference>
<organism evidence="13 14">
    <name type="scientific">Leptotrombidium deliense</name>
    <dbReference type="NCBI Taxonomy" id="299467"/>
    <lineage>
        <taxon>Eukaryota</taxon>
        <taxon>Metazoa</taxon>
        <taxon>Ecdysozoa</taxon>
        <taxon>Arthropoda</taxon>
        <taxon>Chelicerata</taxon>
        <taxon>Arachnida</taxon>
        <taxon>Acari</taxon>
        <taxon>Acariformes</taxon>
        <taxon>Trombidiformes</taxon>
        <taxon>Prostigmata</taxon>
        <taxon>Anystina</taxon>
        <taxon>Parasitengona</taxon>
        <taxon>Trombiculoidea</taxon>
        <taxon>Trombiculidae</taxon>
        <taxon>Leptotrombidium</taxon>
    </lineage>
</organism>
<name>A0A443SNF9_9ACAR</name>
<evidence type="ECO:0000256" key="10">
    <source>
        <dbReference type="PROSITE-ProRule" id="PRU00236"/>
    </source>
</evidence>
<comment type="similarity">
    <text evidence="3">Belongs to the sirtuin family. Class I subfamily.</text>
</comment>
<feature type="binding site" evidence="10">
    <location>
        <position position="328"/>
    </location>
    <ligand>
        <name>Zn(2+)</name>
        <dbReference type="ChEBI" id="CHEBI:29105"/>
    </ligand>
</feature>
<evidence type="ECO:0000256" key="11">
    <source>
        <dbReference type="SAM" id="MobiDB-lite"/>
    </source>
</evidence>
<evidence type="ECO:0000256" key="8">
    <source>
        <dbReference type="ARBA" id="ARBA00023027"/>
    </source>
</evidence>
<feature type="binding site" evidence="10">
    <location>
        <position position="352"/>
    </location>
    <ligand>
        <name>Zn(2+)</name>
        <dbReference type="ChEBI" id="CHEBI:29105"/>
    </ligand>
</feature>
<dbReference type="PROSITE" id="PS50305">
    <property type="entry name" value="SIRTUIN"/>
    <property type="match status" value="1"/>
</dbReference>
<feature type="active site" description="Proton acceptor" evidence="10">
    <location>
        <position position="317"/>
    </location>
</feature>
<keyword evidence="5" id="KW-0808">Transferase</keyword>
<dbReference type="AlphaFoldDB" id="A0A443SNF9"/>
<keyword evidence="6 10" id="KW-0479">Metal-binding</keyword>
<keyword evidence="7 10" id="KW-0862">Zinc</keyword>
<dbReference type="Pfam" id="PF02146">
    <property type="entry name" value="SIR2"/>
    <property type="match status" value="1"/>
</dbReference>
<comment type="caution">
    <text evidence="13">The sequence shown here is derived from an EMBL/GenBank/DDBJ whole genome shotgun (WGS) entry which is preliminary data.</text>
</comment>
<evidence type="ECO:0000313" key="14">
    <source>
        <dbReference type="Proteomes" id="UP000288716"/>
    </source>
</evidence>
<protein>
    <recommendedName>
        <fullName evidence="4">protein acetyllysine N-acetyltransferase</fullName>
        <ecNumber evidence="4">2.3.1.286</ecNumber>
    </recommendedName>
</protein>
<comment type="cofactor">
    <cofactor evidence="1">
        <name>Zn(2+)</name>
        <dbReference type="ChEBI" id="CHEBI:29105"/>
    </cofactor>
</comment>
<gene>
    <name evidence="13" type="ORF">B4U80_07566</name>
</gene>
<dbReference type="GO" id="GO:0033553">
    <property type="term" value="C:rDNA heterochromatin"/>
    <property type="evidence" value="ECO:0007669"/>
    <property type="project" value="TreeGrafter"/>
</dbReference>
<dbReference type="GO" id="GO:0070403">
    <property type="term" value="F:NAD+ binding"/>
    <property type="evidence" value="ECO:0007669"/>
    <property type="project" value="InterPro"/>
</dbReference>
<dbReference type="InterPro" id="IPR026590">
    <property type="entry name" value="Ssirtuin_cat_dom"/>
</dbReference>
<dbReference type="GO" id="GO:0005637">
    <property type="term" value="C:nuclear inner membrane"/>
    <property type="evidence" value="ECO:0007669"/>
    <property type="project" value="TreeGrafter"/>
</dbReference>
<proteinExistence type="inferred from homology"/>
<keyword evidence="14" id="KW-1185">Reference proteome</keyword>
<dbReference type="EMBL" id="NCKV01001091">
    <property type="protein sequence ID" value="RWS29056.1"/>
    <property type="molecule type" value="Genomic_DNA"/>
</dbReference>
<evidence type="ECO:0000256" key="4">
    <source>
        <dbReference type="ARBA" id="ARBA00012928"/>
    </source>
</evidence>
<dbReference type="InterPro" id="IPR026591">
    <property type="entry name" value="Sirtuin_cat_small_dom_sf"/>
</dbReference>
<evidence type="ECO:0000313" key="13">
    <source>
        <dbReference type="EMBL" id="RWS29056.1"/>
    </source>
</evidence>
<dbReference type="GO" id="GO:0002039">
    <property type="term" value="F:p53 binding"/>
    <property type="evidence" value="ECO:0007669"/>
    <property type="project" value="TreeGrafter"/>
</dbReference>
<keyword evidence="8" id="KW-0520">NAD</keyword>
<dbReference type="SUPFAM" id="SSF52467">
    <property type="entry name" value="DHS-like NAD/FAD-binding domain"/>
    <property type="match status" value="1"/>
</dbReference>
<dbReference type="PANTHER" id="PTHR11085:SF9">
    <property type="entry name" value="NAD-DEPENDENT PROTEIN DEACETYLASE SIRTUIN-1"/>
    <property type="match status" value="1"/>
</dbReference>
<evidence type="ECO:0000256" key="2">
    <source>
        <dbReference type="ARBA" id="ARBA00004123"/>
    </source>
</evidence>
<dbReference type="GO" id="GO:0003714">
    <property type="term" value="F:transcription corepressor activity"/>
    <property type="evidence" value="ECO:0007669"/>
    <property type="project" value="TreeGrafter"/>
</dbReference>
<feature type="domain" description="Deacetylase sirtuin-type" evidence="12">
    <location>
        <begin position="190"/>
        <end position="460"/>
    </location>
</feature>
<dbReference type="InterPro" id="IPR050134">
    <property type="entry name" value="NAD-dep_sirtuin_deacylases"/>
</dbReference>
<evidence type="ECO:0000256" key="7">
    <source>
        <dbReference type="ARBA" id="ARBA00022833"/>
    </source>
</evidence>
<sequence length="611" mass="67917">MENERREESDHYDFGDAPLVKKSRLSPRIRPHFSPLSTQTDECGTKSAKSPLFAMFEVSSSTHCDVDINGGDSGFQELSSNSTPEEEANVAASVGNQCDPSVDNTDRLSDDGSDISDISCGSYLSNISGENWKPVVGPLGWVQQQITFGTNPRDILQEMVPNACISPDVENLTLWKLIVNILSEPPRRRKLQDVNTLDDVVRLIRKCNRIIVLTGAGVSVSCGIPDFRSRDGIYARLSKDFPDLPDPQSMFDIQYFRRDQRPFFKFAKEIFPGLFLPSPSHKFIKNIEKHGKLLRNYSQNIDTLEKAAGIEKVITCHGSFSTATCTRCKHKVDASVIKDDVFAQRIPRCTLCPSDTEEMAVLKPDIVFFGEGLSDEFHEAMSADKNICDLLIVMGSSLKVRPVALIPSSIPSTVPQILINREKLHHLTFDVELLGDCDVIVQELLGEDWNEDCNERVGLSEISVLPDSVNESDSLEINNNDGSDKNEVGLSSELEEKSASHDLSLNVYDSELPDSASLQPDSTSKDIFEADLNASSTSIAIAERLPANSYLFLPPHQYIFSGAEVCEDDLKVDDKFDEDSCNSSSPKSENLYKNYDYSFIITYSVLYSLQL</sequence>
<accession>A0A443SNF9</accession>
<evidence type="ECO:0000256" key="6">
    <source>
        <dbReference type="ARBA" id="ARBA00022723"/>
    </source>
</evidence>
<dbReference type="GO" id="GO:0017136">
    <property type="term" value="F:histone deacetylase activity, NAD-dependent"/>
    <property type="evidence" value="ECO:0007669"/>
    <property type="project" value="TreeGrafter"/>
</dbReference>
<dbReference type="OrthoDB" id="424302at2759"/>
<evidence type="ECO:0000256" key="3">
    <source>
        <dbReference type="ARBA" id="ARBA00006924"/>
    </source>
</evidence>
<feature type="compositionally biased region" description="Basic and acidic residues" evidence="11">
    <location>
        <begin position="1"/>
        <end position="14"/>
    </location>
</feature>
<reference evidence="13 14" key="1">
    <citation type="journal article" date="2018" name="Gigascience">
        <title>Genomes of trombidid mites reveal novel predicted allergens and laterally-transferred genes associated with secondary metabolism.</title>
        <authorList>
            <person name="Dong X."/>
            <person name="Chaisiri K."/>
            <person name="Xia D."/>
            <person name="Armstrong S.D."/>
            <person name="Fang Y."/>
            <person name="Donnelly M.J."/>
            <person name="Kadowaki T."/>
            <person name="McGarry J.W."/>
            <person name="Darby A.C."/>
            <person name="Makepeace B.L."/>
        </authorList>
    </citation>
    <scope>NUCLEOTIDE SEQUENCE [LARGE SCALE GENOMIC DNA]</scope>
    <source>
        <strain evidence="13">UoL-UT</strain>
    </source>
</reference>
<dbReference type="STRING" id="299467.A0A443SNF9"/>
<dbReference type="InterPro" id="IPR003000">
    <property type="entry name" value="Sirtuin"/>
</dbReference>
<evidence type="ECO:0000256" key="5">
    <source>
        <dbReference type="ARBA" id="ARBA00022679"/>
    </source>
</evidence>
<comment type="subcellular location">
    <subcellularLocation>
        <location evidence="2">Nucleus</location>
    </subcellularLocation>
</comment>
<dbReference type="VEuPathDB" id="VectorBase:LDEU002986"/>
<dbReference type="CDD" id="cd01408">
    <property type="entry name" value="SIRT1"/>
    <property type="match status" value="1"/>
</dbReference>
<dbReference type="InterPro" id="IPR029035">
    <property type="entry name" value="DHS-like_NAD/FAD-binding_dom"/>
</dbReference>
<dbReference type="GO" id="GO:0046872">
    <property type="term" value="F:metal ion binding"/>
    <property type="evidence" value="ECO:0007669"/>
    <property type="project" value="UniProtKB-KW"/>
</dbReference>
<evidence type="ECO:0000256" key="9">
    <source>
        <dbReference type="ARBA" id="ARBA00023242"/>
    </source>
</evidence>
<feature type="region of interest" description="Disordered" evidence="11">
    <location>
        <begin position="1"/>
        <end position="26"/>
    </location>
</feature>
<feature type="binding site" evidence="10">
    <location>
        <position position="325"/>
    </location>
    <ligand>
        <name>Zn(2+)</name>
        <dbReference type="ChEBI" id="CHEBI:29105"/>
    </ligand>
</feature>
<dbReference type="Gene3D" id="3.30.1600.10">
    <property type="entry name" value="SIR2/SIRT2 'Small Domain"/>
    <property type="match status" value="1"/>
</dbReference>